<evidence type="ECO:0000313" key="2">
    <source>
        <dbReference type="Proteomes" id="UP000286246"/>
    </source>
</evidence>
<evidence type="ECO:0000313" key="1">
    <source>
        <dbReference type="EMBL" id="RKE52747.1"/>
    </source>
</evidence>
<dbReference type="AlphaFoldDB" id="A0A420B7R3"/>
<organism evidence="1 2">
    <name type="scientific">Sphingobacterium detergens</name>
    <dbReference type="NCBI Taxonomy" id="1145106"/>
    <lineage>
        <taxon>Bacteria</taxon>
        <taxon>Pseudomonadati</taxon>
        <taxon>Bacteroidota</taxon>
        <taxon>Sphingobacteriia</taxon>
        <taxon>Sphingobacteriales</taxon>
        <taxon>Sphingobacteriaceae</taxon>
        <taxon>Sphingobacterium</taxon>
    </lineage>
</organism>
<accession>A0A420B7R3</accession>
<dbReference type="EMBL" id="RAPY01000002">
    <property type="protein sequence ID" value="RKE52747.1"/>
    <property type="molecule type" value="Genomic_DNA"/>
</dbReference>
<gene>
    <name evidence="1" type="ORF">DFQ12_2992</name>
</gene>
<sequence length="31" mass="3815">MTIVLTTQNGYKLPFERKVQHKNWRRTVKIQ</sequence>
<reference evidence="1 2" key="1">
    <citation type="submission" date="2018-09" db="EMBL/GenBank/DDBJ databases">
        <title>Genomic Encyclopedia of Type Strains, Phase III (KMG-III): the genomes of soil and plant-associated and newly described type strains.</title>
        <authorList>
            <person name="Whitman W."/>
        </authorList>
    </citation>
    <scope>NUCLEOTIDE SEQUENCE [LARGE SCALE GENOMIC DNA]</scope>
    <source>
        <strain evidence="1 2">CECT 7938</strain>
    </source>
</reference>
<keyword evidence="2" id="KW-1185">Reference proteome</keyword>
<dbReference type="Proteomes" id="UP000286246">
    <property type="component" value="Unassembled WGS sequence"/>
</dbReference>
<comment type="caution">
    <text evidence="1">The sequence shown here is derived from an EMBL/GenBank/DDBJ whole genome shotgun (WGS) entry which is preliminary data.</text>
</comment>
<proteinExistence type="predicted"/>
<protein>
    <submittedName>
        <fullName evidence="1">Uncharacterized protein</fullName>
    </submittedName>
</protein>
<name>A0A420B7R3_SPHD1</name>